<sequence length="371" mass="40245">MASTDGRTPGTHPLATRRPIPPPLPWTDGIRALACLCVVWWHALLTVVPSDPTAAQRLLVLPLGGAARASVLVFIVLSGYLLGRHWRPGLRRYLVRRSWRLLPPYWATVALTVVAMAFLGLRNASGSHWDSGLPFTWERVAADLLLITDFTGEVPLSHQLWTIPVEFHLYFLAPLIVLLWRPRWLLAVAALGTLAVVLLAPQHPAPFFVFAFMAAFFSGVRRQQLTSATPVVVLRLLAPLAAVGLAVGVVGFAAGTLGESQARYYLLDAAVAPLVLGLLLWGDLCAPHAAPLRWLTVRPLAWVGTRSYSIYLVHGLVLELVWRALVRPLDLTDSPAIGTVAVLGTVASLAAGLALYLAVERPSARRSAAVR</sequence>
<dbReference type="GO" id="GO:0016747">
    <property type="term" value="F:acyltransferase activity, transferring groups other than amino-acyl groups"/>
    <property type="evidence" value="ECO:0007669"/>
    <property type="project" value="InterPro"/>
</dbReference>
<feature type="domain" description="Acyltransferase 3" evidence="2">
    <location>
        <begin position="25"/>
        <end position="347"/>
    </location>
</feature>
<evidence type="ECO:0000313" key="3">
    <source>
        <dbReference type="EMBL" id="QIK75215.1"/>
    </source>
</evidence>
<dbReference type="GO" id="GO:0000271">
    <property type="term" value="P:polysaccharide biosynthetic process"/>
    <property type="evidence" value="ECO:0007669"/>
    <property type="project" value="TreeGrafter"/>
</dbReference>
<proteinExistence type="predicted"/>
<dbReference type="RefSeq" id="WP_166316637.1">
    <property type="nucleotide sequence ID" value="NZ_CP049866.1"/>
</dbReference>
<keyword evidence="4" id="KW-1185">Reference proteome</keyword>
<dbReference type="Pfam" id="PF01757">
    <property type="entry name" value="Acyl_transf_3"/>
    <property type="match status" value="1"/>
</dbReference>
<dbReference type="AlphaFoldDB" id="A0A6G7YEI2"/>
<dbReference type="KEGG" id="npi:G7071_07030"/>
<gene>
    <name evidence="3" type="ORF">G7071_07030</name>
</gene>
<evidence type="ECO:0000259" key="2">
    <source>
        <dbReference type="Pfam" id="PF01757"/>
    </source>
</evidence>
<feature type="transmembrane region" description="Helical" evidence="1">
    <location>
        <begin position="307"/>
        <end position="325"/>
    </location>
</feature>
<dbReference type="EMBL" id="CP049866">
    <property type="protein sequence ID" value="QIK75215.1"/>
    <property type="molecule type" value="Genomic_DNA"/>
</dbReference>
<dbReference type="PANTHER" id="PTHR23028">
    <property type="entry name" value="ACETYLTRANSFERASE"/>
    <property type="match status" value="1"/>
</dbReference>
<dbReference type="Proteomes" id="UP000502035">
    <property type="component" value="Chromosome"/>
</dbReference>
<evidence type="ECO:0000313" key="4">
    <source>
        <dbReference type="Proteomes" id="UP000502035"/>
    </source>
</evidence>
<dbReference type="InterPro" id="IPR050879">
    <property type="entry name" value="Acyltransferase_3"/>
</dbReference>
<evidence type="ECO:0000256" key="1">
    <source>
        <dbReference type="SAM" id="Phobius"/>
    </source>
</evidence>
<dbReference type="GO" id="GO:0016020">
    <property type="term" value="C:membrane"/>
    <property type="evidence" value="ECO:0007669"/>
    <property type="project" value="TreeGrafter"/>
</dbReference>
<keyword evidence="3" id="KW-0012">Acyltransferase</keyword>
<dbReference type="InterPro" id="IPR002656">
    <property type="entry name" value="Acyl_transf_3_dom"/>
</dbReference>
<feature type="transmembrane region" description="Helical" evidence="1">
    <location>
        <begin position="337"/>
        <end position="359"/>
    </location>
</feature>
<keyword evidence="1" id="KW-1133">Transmembrane helix</keyword>
<feature type="transmembrane region" description="Helical" evidence="1">
    <location>
        <begin position="60"/>
        <end position="82"/>
    </location>
</feature>
<protein>
    <submittedName>
        <fullName evidence="3">Acyltransferase</fullName>
    </submittedName>
</protein>
<name>A0A6G7YEI2_9ACTN</name>
<accession>A0A6G7YEI2</accession>
<organism evidence="3 4">
    <name type="scientific">Nocardioides piscis</name>
    <dbReference type="NCBI Taxonomy" id="2714938"/>
    <lineage>
        <taxon>Bacteria</taxon>
        <taxon>Bacillati</taxon>
        <taxon>Actinomycetota</taxon>
        <taxon>Actinomycetes</taxon>
        <taxon>Propionibacteriales</taxon>
        <taxon>Nocardioidaceae</taxon>
        <taxon>Nocardioides</taxon>
    </lineage>
</organism>
<feature type="transmembrane region" description="Helical" evidence="1">
    <location>
        <begin position="232"/>
        <end position="258"/>
    </location>
</feature>
<feature type="transmembrane region" description="Helical" evidence="1">
    <location>
        <begin position="102"/>
        <end position="121"/>
    </location>
</feature>
<keyword evidence="1" id="KW-0812">Transmembrane</keyword>
<keyword evidence="3" id="KW-0808">Transferase</keyword>
<dbReference type="PANTHER" id="PTHR23028:SF53">
    <property type="entry name" value="ACYL_TRANSF_3 DOMAIN-CONTAINING PROTEIN"/>
    <property type="match status" value="1"/>
</dbReference>
<feature type="transmembrane region" description="Helical" evidence="1">
    <location>
        <begin position="204"/>
        <end position="220"/>
    </location>
</feature>
<feature type="transmembrane region" description="Helical" evidence="1">
    <location>
        <begin position="169"/>
        <end position="198"/>
    </location>
</feature>
<feature type="transmembrane region" description="Helical" evidence="1">
    <location>
        <begin position="264"/>
        <end position="286"/>
    </location>
</feature>
<reference evidence="3 4" key="1">
    <citation type="submission" date="2020-03" db="EMBL/GenBank/DDBJ databases">
        <title>Nocardioides sp. nov., isolated from fish.</title>
        <authorList>
            <person name="Hyun D.-W."/>
            <person name="Bae J.-W."/>
        </authorList>
    </citation>
    <scope>NUCLEOTIDE SEQUENCE [LARGE SCALE GENOMIC DNA]</scope>
    <source>
        <strain evidence="3 4">HDW12A</strain>
    </source>
</reference>
<keyword evidence="1" id="KW-0472">Membrane</keyword>